<dbReference type="Proteomes" id="UP000007875">
    <property type="component" value="Unassembled WGS sequence"/>
</dbReference>
<dbReference type="AlphaFoldDB" id="H2YI04"/>
<protein>
    <submittedName>
        <fullName evidence="1">Uncharacterized protein</fullName>
    </submittedName>
</protein>
<reference evidence="1" key="3">
    <citation type="submission" date="2025-09" db="UniProtKB">
        <authorList>
            <consortium name="Ensembl"/>
        </authorList>
    </citation>
    <scope>IDENTIFICATION</scope>
</reference>
<evidence type="ECO:0000313" key="2">
    <source>
        <dbReference type="Proteomes" id="UP000007875"/>
    </source>
</evidence>
<proteinExistence type="predicted"/>
<reference evidence="2" key="1">
    <citation type="submission" date="2003-08" db="EMBL/GenBank/DDBJ databases">
        <authorList>
            <person name="Birren B."/>
            <person name="Nusbaum C."/>
            <person name="Abebe A."/>
            <person name="Abouelleil A."/>
            <person name="Adekoya E."/>
            <person name="Ait-zahra M."/>
            <person name="Allen N."/>
            <person name="Allen T."/>
            <person name="An P."/>
            <person name="Anderson M."/>
            <person name="Anderson S."/>
            <person name="Arachchi H."/>
            <person name="Armbruster J."/>
            <person name="Bachantsang P."/>
            <person name="Baldwin J."/>
            <person name="Barry A."/>
            <person name="Bayul T."/>
            <person name="Blitshsteyn B."/>
            <person name="Bloom T."/>
            <person name="Blye J."/>
            <person name="Boguslavskiy L."/>
            <person name="Borowsky M."/>
            <person name="Boukhgalter B."/>
            <person name="Brunache A."/>
            <person name="Butler J."/>
            <person name="Calixte N."/>
            <person name="Calvo S."/>
            <person name="Camarata J."/>
            <person name="Campo K."/>
            <person name="Chang J."/>
            <person name="Cheshatsang Y."/>
            <person name="Citroen M."/>
            <person name="Collymore A."/>
            <person name="Considine T."/>
            <person name="Cook A."/>
            <person name="Cooke P."/>
            <person name="Corum B."/>
            <person name="Cuomo C."/>
            <person name="David R."/>
            <person name="Dawoe T."/>
            <person name="Degray S."/>
            <person name="Dodge S."/>
            <person name="Dooley K."/>
            <person name="Dorje P."/>
            <person name="Dorjee K."/>
            <person name="Dorris L."/>
            <person name="Duffey N."/>
            <person name="Dupes A."/>
            <person name="Elkins T."/>
            <person name="Engels R."/>
            <person name="Erickson J."/>
            <person name="Farina A."/>
            <person name="Faro S."/>
            <person name="Ferreira P."/>
            <person name="Fischer H."/>
            <person name="Fitzgerald M."/>
            <person name="Foley K."/>
            <person name="Gage D."/>
            <person name="Galagan J."/>
            <person name="Gearin G."/>
            <person name="Gnerre S."/>
            <person name="Gnirke A."/>
            <person name="Goyette A."/>
            <person name="Graham J."/>
            <person name="Grandbois E."/>
            <person name="Gyaltsen K."/>
            <person name="Hafez N."/>
            <person name="Hagopian D."/>
            <person name="Hagos B."/>
            <person name="Hall J."/>
            <person name="Hatcher B."/>
            <person name="Heller A."/>
            <person name="Higgins H."/>
            <person name="Honan T."/>
            <person name="Horn A."/>
            <person name="Houde N."/>
            <person name="Hughes L."/>
            <person name="Hulme W."/>
            <person name="Husby E."/>
            <person name="Iliev I."/>
            <person name="Jaffe D."/>
            <person name="Jones C."/>
            <person name="Kamal M."/>
            <person name="Kamat A."/>
            <person name="Kamvysselis M."/>
            <person name="Karlsson E."/>
            <person name="Kells C."/>
            <person name="Kieu A."/>
            <person name="Kisner P."/>
            <person name="Kodira C."/>
            <person name="Kulbokas E."/>
            <person name="Labutti K."/>
            <person name="Lama D."/>
            <person name="Landers T."/>
            <person name="Leger J."/>
            <person name="Levine S."/>
            <person name="Lewis D."/>
            <person name="Lewis T."/>
            <person name="Lindblad-toh K."/>
            <person name="Liu X."/>
            <person name="Lokyitsang T."/>
            <person name="Lokyitsang Y."/>
            <person name="Lucien O."/>
            <person name="Lui A."/>
            <person name="Ma L.J."/>
            <person name="Mabbitt R."/>
            <person name="Macdonald J."/>
            <person name="Maclean C."/>
            <person name="Major J."/>
            <person name="Manning J."/>
            <person name="Marabella R."/>
            <person name="Maru K."/>
            <person name="Matthews C."/>
            <person name="Mauceli E."/>
            <person name="Mccarthy M."/>
            <person name="Mcdonough S."/>
            <person name="Mcghee T."/>
            <person name="Meldrim J."/>
            <person name="Meneus L."/>
            <person name="Mesirov J."/>
            <person name="Mihalev A."/>
            <person name="Mihova T."/>
            <person name="Mikkelsen T."/>
            <person name="Mlenga V."/>
            <person name="Moru K."/>
            <person name="Mozes J."/>
            <person name="Mulrain L."/>
            <person name="Munson G."/>
            <person name="Naylor J."/>
            <person name="Newes C."/>
            <person name="Nguyen C."/>
            <person name="Nguyen N."/>
            <person name="Nguyen T."/>
            <person name="Nicol R."/>
            <person name="Nielsen C."/>
            <person name="Nizzari M."/>
            <person name="Norbu C."/>
            <person name="Norbu N."/>
            <person name="O'donnell P."/>
            <person name="Okoawo O."/>
            <person name="O'leary S."/>
            <person name="Omotosho B."/>
            <person name="O'neill K."/>
            <person name="Osman S."/>
            <person name="Parker S."/>
            <person name="Perrin D."/>
            <person name="Phunkhang P."/>
            <person name="Piqani B."/>
            <person name="Purcell S."/>
            <person name="Rachupka T."/>
            <person name="Ramasamy U."/>
            <person name="Rameau R."/>
            <person name="Ray V."/>
            <person name="Raymond C."/>
            <person name="Retta R."/>
            <person name="Richardson S."/>
            <person name="Rise C."/>
            <person name="Rodriguez J."/>
            <person name="Rogers J."/>
            <person name="Rogov P."/>
            <person name="Rutman M."/>
            <person name="Schupbach R."/>
            <person name="Seaman C."/>
            <person name="Settipalli S."/>
            <person name="Sharpe T."/>
            <person name="Sheridan J."/>
            <person name="Sherpa N."/>
            <person name="Shi J."/>
            <person name="Smirnov S."/>
            <person name="Smith C."/>
            <person name="Sougnez C."/>
            <person name="Spencer B."/>
            <person name="Stalker J."/>
            <person name="Stange-thomann N."/>
            <person name="Stavropoulos S."/>
            <person name="Stetson K."/>
            <person name="Stone C."/>
            <person name="Stone S."/>
            <person name="Stubbs M."/>
            <person name="Talamas J."/>
            <person name="Tchuinga P."/>
            <person name="Tenzing P."/>
            <person name="Tesfaye S."/>
            <person name="Theodore J."/>
            <person name="Thoulutsang Y."/>
            <person name="Topham K."/>
            <person name="Towey S."/>
            <person name="Tsamla T."/>
            <person name="Tsomo N."/>
            <person name="Vallee D."/>
            <person name="Vassiliev H."/>
            <person name="Venkataraman V."/>
            <person name="Vinson J."/>
            <person name="Vo A."/>
            <person name="Wade C."/>
            <person name="Wang S."/>
            <person name="Wangchuk T."/>
            <person name="Wangdi T."/>
            <person name="Whittaker C."/>
            <person name="Wilkinson J."/>
            <person name="Wu Y."/>
            <person name="Wyman D."/>
            <person name="Yadav S."/>
            <person name="Yang S."/>
            <person name="Yang X."/>
            <person name="Yeager S."/>
            <person name="Yee E."/>
            <person name="Young G."/>
            <person name="Zainoun J."/>
            <person name="Zembeck L."/>
            <person name="Zimmer A."/>
            <person name="Zody M."/>
            <person name="Lander E."/>
        </authorList>
    </citation>
    <scope>NUCLEOTIDE SEQUENCE [LARGE SCALE GENOMIC DNA]</scope>
</reference>
<keyword evidence="2" id="KW-1185">Reference proteome</keyword>
<dbReference type="Ensembl" id="ENSCSAVT00000005023.1">
    <property type="protein sequence ID" value="ENSCSAVP00000004953.1"/>
    <property type="gene ID" value="ENSCSAVG00000002953.1"/>
</dbReference>
<accession>H2YI04</accession>
<dbReference type="HOGENOM" id="CLU_1247806_0_0_1"/>
<sequence length="222" mass="24665">MSSKDVVCLDSETSVDYYVTTVNSAETKKTDLSENKNEVVDAPNSPTIVVSVDRAGSVKVRKRKKSKRRKKKSNLALDDLTLNHSEEDTRITSSFDTTQTHHKVPKRSISLNERDLARNSKVDFTKEPISSLLNQSVLNGTTLNHSEPATPQAVAVRRRPRKKSSFRNNRKGFIENNSALGASENLVTAGGVINKKNFNVISHTDCAINTEPEDSKILKQKD</sequence>
<dbReference type="GeneTree" id="ENSGT00390000007556"/>
<name>H2YI04_CIOSA</name>
<dbReference type="InParanoid" id="H2YI04"/>
<reference evidence="1" key="2">
    <citation type="submission" date="2025-08" db="UniProtKB">
        <authorList>
            <consortium name="Ensembl"/>
        </authorList>
    </citation>
    <scope>IDENTIFICATION</scope>
</reference>
<organism evidence="1 2">
    <name type="scientific">Ciona savignyi</name>
    <name type="common">Pacific transparent sea squirt</name>
    <dbReference type="NCBI Taxonomy" id="51511"/>
    <lineage>
        <taxon>Eukaryota</taxon>
        <taxon>Metazoa</taxon>
        <taxon>Chordata</taxon>
        <taxon>Tunicata</taxon>
        <taxon>Ascidiacea</taxon>
        <taxon>Phlebobranchia</taxon>
        <taxon>Cionidae</taxon>
        <taxon>Ciona</taxon>
    </lineage>
</organism>
<evidence type="ECO:0000313" key="1">
    <source>
        <dbReference type="Ensembl" id="ENSCSAVP00000004953.1"/>
    </source>
</evidence>